<dbReference type="InterPro" id="IPR003661">
    <property type="entry name" value="HisK_dim/P_dom"/>
</dbReference>
<keyword evidence="4" id="KW-0597">Phosphoprotein</keyword>
<dbReference type="CDD" id="cd06225">
    <property type="entry name" value="HAMP"/>
    <property type="match status" value="1"/>
</dbReference>
<sequence length="363" mass="39342">MRRQWLWLWRSLRVRLAVLAFLGFYVPPLLLFGVVLLTDTETTAQALNGAEHVRSASAHRSPWVSWTILALAPAAAAAAWWWAGRAVAPINRIRAVAGDIGGTDLSRRIGLGRGPLEVVALAAEFDAMLDRLAAAAATQRRLLEETSHELRSPLSVLMTNAEVLLAHPEPTLEVYRDGLRRSGSVAGRLRATVDDLLTEARGRARTLDRRPADLMEVARDVLRHAEVLAAGKRMTLRLEGPAEAVCPVDEATVTRALANLVDNAVRYGPEGTPVTVEIGLTPGLAVVTVADRGAGIPEEERERVFERFWRGHRDVPGTGLGLPIARQIARAHGGDLTVTSGAPGGSGCVFRLTLRRPRDPANR</sequence>
<evidence type="ECO:0000256" key="5">
    <source>
        <dbReference type="ARBA" id="ARBA00022679"/>
    </source>
</evidence>
<dbReference type="Pfam" id="PF02518">
    <property type="entry name" value="HATPase_c"/>
    <property type="match status" value="1"/>
</dbReference>
<feature type="transmembrane region" description="Helical" evidence="11">
    <location>
        <begin position="63"/>
        <end position="83"/>
    </location>
</feature>
<dbReference type="SUPFAM" id="SSF47384">
    <property type="entry name" value="Homodimeric domain of signal transducing histidine kinase"/>
    <property type="match status" value="1"/>
</dbReference>
<evidence type="ECO:0000313" key="14">
    <source>
        <dbReference type="EMBL" id="KAA9373379.1"/>
    </source>
</evidence>
<evidence type="ECO:0000256" key="2">
    <source>
        <dbReference type="ARBA" id="ARBA00004236"/>
    </source>
</evidence>
<dbReference type="Pfam" id="PF00512">
    <property type="entry name" value="HisKA"/>
    <property type="match status" value="1"/>
</dbReference>
<evidence type="ECO:0000256" key="7">
    <source>
        <dbReference type="ARBA" id="ARBA00022777"/>
    </source>
</evidence>
<dbReference type="PROSITE" id="PS50109">
    <property type="entry name" value="HIS_KIN"/>
    <property type="match status" value="1"/>
</dbReference>
<dbReference type="EMBL" id="VYTZ01000024">
    <property type="protein sequence ID" value="KAA9373379.1"/>
    <property type="molecule type" value="Genomic_DNA"/>
</dbReference>
<evidence type="ECO:0000256" key="1">
    <source>
        <dbReference type="ARBA" id="ARBA00000085"/>
    </source>
</evidence>
<dbReference type="Gene3D" id="1.10.287.130">
    <property type="match status" value="1"/>
</dbReference>
<keyword evidence="10 11" id="KW-0472">Membrane</keyword>
<evidence type="ECO:0000256" key="3">
    <source>
        <dbReference type="ARBA" id="ARBA00012438"/>
    </source>
</evidence>
<proteinExistence type="predicted"/>
<dbReference type="AlphaFoldDB" id="A0A5J5JSB3"/>
<feature type="domain" description="Histidine kinase" evidence="12">
    <location>
        <begin position="145"/>
        <end position="358"/>
    </location>
</feature>
<dbReference type="SMART" id="SM00387">
    <property type="entry name" value="HATPase_c"/>
    <property type="match status" value="1"/>
</dbReference>
<dbReference type="PANTHER" id="PTHR45436:SF5">
    <property type="entry name" value="SENSOR HISTIDINE KINASE TRCS"/>
    <property type="match status" value="1"/>
</dbReference>
<dbReference type="InterPro" id="IPR004358">
    <property type="entry name" value="Sig_transdc_His_kin-like_C"/>
</dbReference>
<keyword evidence="5" id="KW-0808">Transferase</keyword>
<dbReference type="SMART" id="SM00304">
    <property type="entry name" value="HAMP"/>
    <property type="match status" value="1"/>
</dbReference>
<dbReference type="SUPFAM" id="SSF55874">
    <property type="entry name" value="ATPase domain of HSP90 chaperone/DNA topoisomerase II/histidine kinase"/>
    <property type="match status" value="1"/>
</dbReference>
<comment type="subcellular location">
    <subcellularLocation>
        <location evidence="2">Cell membrane</location>
    </subcellularLocation>
</comment>
<evidence type="ECO:0000256" key="11">
    <source>
        <dbReference type="SAM" id="Phobius"/>
    </source>
</evidence>
<name>A0A5J5JSB3_9ACTN</name>
<evidence type="ECO:0000256" key="10">
    <source>
        <dbReference type="ARBA" id="ARBA00023136"/>
    </source>
</evidence>
<evidence type="ECO:0000256" key="8">
    <source>
        <dbReference type="ARBA" id="ARBA00022989"/>
    </source>
</evidence>
<dbReference type="PANTHER" id="PTHR45436">
    <property type="entry name" value="SENSOR HISTIDINE KINASE YKOH"/>
    <property type="match status" value="1"/>
</dbReference>
<keyword evidence="9" id="KW-0902">Two-component regulatory system</keyword>
<dbReference type="Gene3D" id="3.30.565.10">
    <property type="entry name" value="Histidine kinase-like ATPase, C-terminal domain"/>
    <property type="match status" value="1"/>
</dbReference>
<feature type="domain" description="HAMP" evidence="13">
    <location>
        <begin position="84"/>
        <end position="137"/>
    </location>
</feature>
<keyword evidence="8 11" id="KW-1133">Transmembrane helix</keyword>
<dbReference type="InterPro" id="IPR003660">
    <property type="entry name" value="HAMP_dom"/>
</dbReference>
<dbReference type="InterPro" id="IPR005467">
    <property type="entry name" value="His_kinase_dom"/>
</dbReference>
<keyword evidence="7 14" id="KW-0418">Kinase</keyword>
<evidence type="ECO:0000256" key="6">
    <source>
        <dbReference type="ARBA" id="ARBA00022692"/>
    </source>
</evidence>
<dbReference type="Proteomes" id="UP000327011">
    <property type="component" value="Unassembled WGS sequence"/>
</dbReference>
<dbReference type="InterPro" id="IPR036890">
    <property type="entry name" value="HATPase_C_sf"/>
</dbReference>
<dbReference type="InterPro" id="IPR003594">
    <property type="entry name" value="HATPase_dom"/>
</dbReference>
<evidence type="ECO:0000256" key="9">
    <source>
        <dbReference type="ARBA" id="ARBA00023012"/>
    </source>
</evidence>
<dbReference type="Pfam" id="PF00672">
    <property type="entry name" value="HAMP"/>
    <property type="match status" value="1"/>
</dbReference>
<dbReference type="GO" id="GO:0000155">
    <property type="term" value="F:phosphorelay sensor kinase activity"/>
    <property type="evidence" value="ECO:0007669"/>
    <property type="project" value="InterPro"/>
</dbReference>
<comment type="catalytic activity">
    <reaction evidence="1">
        <text>ATP + protein L-histidine = ADP + protein N-phospho-L-histidine.</text>
        <dbReference type="EC" id="2.7.13.3"/>
    </reaction>
</comment>
<evidence type="ECO:0000259" key="13">
    <source>
        <dbReference type="PROSITE" id="PS50885"/>
    </source>
</evidence>
<organism evidence="14 15">
    <name type="scientific">Microbispora cellulosiformans</name>
    <dbReference type="NCBI Taxonomy" id="2614688"/>
    <lineage>
        <taxon>Bacteria</taxon>
        <taxon>Bacillati</taxon>
        <taxon>Actinomycetota</taxon>
        <taxon>Actinomycetes</taxon>
        <taxon>Streptosporangiales</taxon>
        <taxon>Streptosporangiaceae</taxon>
        <taxon>Microbispora</taxon>
    </lineage>
</organism>
<dbReference type="EC" id="2.7.13.3" evidence="3"/>
<keyword evidence="6 11" id="KW-0812">Transmembrane</keyword>
<evidence type="ECO:0000259" key="12">
    <source>
        <dbReference type="PROSITE" id="PS50109"/>
    </source>
</evidence>
<keyword evidence="15" id="KW-1185">Reference proteome</keyword>
<evidence type="ECO:0000313" key="15">
    <source>
        <dbReference type="Proteomes" id="UP000327011"/>
    </source>
</evidence>
<accession>A0A5J5JSB3</accession>
<dbReference type="InterPro" id="IPR036097">
    <property type="entry name" value="HisK_dim/P_sf"/>
</dbReference>
<dbReference type="InterPro" id="IPR050428">
    <property type="entry name" value="TCS_sensor_his_kinase"/>
</dbReference>
<dbReference type="CDD" id="cd00082">
    <property type="entry name" value="HisKA"/>
    <property type="match status" value="1"/>
</dbReference>
<dbReference type="PROSITE" id="PS50885">
    <property type="entry name" value="HAMP"/>
    <property type="match status" value="1"/>
</dbReference>
<feature type="transmembrane region" description="Helical" evidence="11">
    <location>
        <begin position="12"/>
        <end position="37"/>
    </location>
</feature>
<dbReference type="GO" id="GO:0005886">
    <property type="term" value="C:plasma membrane"/>
    <property type="evidence" value="ECO:0007669"/>
    <property type="project" value="UniProtKB-SubCell"/>
</dbReference>
<dbReference type="RefSeq" id="WP_150940339.1">
    <property type="nucleotide sequence ID" value="NZ_VYTZ01000024.1"/>
</dbReference>
<evidence type="ECO:0000256" key="4">
    <source>
        <dbReference type="ARBA" id="ARBA00022553"/>
    </source>
</evidence>
<gene>
    <name evidence="14" type="ORF">F5972_35510</name>
</gene>
<reference evidence="14 15" key="1">
    <citation type="submission" date="2019-09" db="EMBL/GenBank/DDBJ databases">
        <title>Screening of Novel Bioactive Compounds from Soil-Associated.</title>
        <authorList>
            <person name="Gong X."/>
        </authorList>
    </citation>
    <scope>NUCLEOTIDE SEQUENCE [LARGE SCALE GENOMIC DNA]</scope>
    <source>
        <strain evidence="14 15">Gxj-6</strain>
    </source>
</reference>
<protein>
    <recommendedName>
        <fullName evidence="3">histidine kinase</fullName>
        <ecNumber evidence="3">2.7.13.3</ecNumber>
    </recommendedName>
</protein>
<dbReference type="SMART" id="SM00388">
    <property type="entry name" value="HisKA"/>
    <property type="match status" value="1"/>
</dbReference>
<dbReference type="Gene3D" id="6.10.340.10">
    <property type="match status" value="1"/>
</dbReference>
<dbReference type="CDD" id="cd00075">
    <property type="entry name" value="HATPase"/>
    <property type="match status" value="1"/>
</dbReference>
<comment type="caution">
    <text evidence="14">The sequence shown here is derived from an EMBL/GenBank/DDBJ whole genome shotgun (WGS) entry which is preliminary data.</text>
</comment>
<dbReference type="PRINTS" id="PR00344">
    <property type="entry name" value="BCTRLSENSOR"/>
</dbReference>